<sequence length="196" mass="22454">MRINTILTRIALLLLPVLLWGCDYGNVIQGRVVEFNKETGIITFIKEESHDRKNPRYTALPPVTMRMPKDPHEIGPLPTPGGRIELNVKDNFVLVYDHDAKNFKKIPFTPVDIMTDVGRSHPMVAGKTFPIIEKDKRTVQVYSGRQRLLAKFTVDDDAIQLPDNTWIAGDEVRIFYKEEGQAARFMNITLTDIYKK</sequence>
<dbReference type="RefSeq" id="WP_021761831.1">
    <property type="nucleotide sequence ID" value="NC_022444.1"/>
</dbReference>
<keyword evidence="2" id="KW-1185">Reference proteome</keyword>
<protein>
    <submittedName>
        <fullName evidence="1">Putative lipoprotein</fullName>
    </submittedName>
</protein>
<dbReference type="InterPro" id="IPR032621">
    <property type="entry name" value="DUF4881"/>
</dbReference>
<gene>
    <name evidence="1" type="ORF">DGI_3038</name>
</gene>
<dbReference type="Proteomes" id="UP000016587">
    <property type="component" value="Chromosome"/>
</dbReference>
<dbReference type="HOGENOM" id="CLU_1342695_0_0_7"/>
<evidence type="ECO:0000313" key="2">
    <source>
        <dbReference type="Proteomes" id="UP000016587"/>
    </source>
</evidence>
<reference evidence="2" key="2">
    <citation type="submission" date="2013-07" db="EMBL/GenBank/DDBJ databases">
        <authorList>
            <person name="Morais-Silva F.O."/>
            <person name="Rezende A.M."/>
            <person name="Pimentel C."/>
            <person name="Resende D.M."/>
            <person name="Santos C.I."/>
            <person name="Clemente C."/>
            <person name="de Oliveira L.M."/>
            <person name="da Silva S.M."/>
            <person name="Costa D.A."/>
            <person name="Varela-Raposo A."/>
            <person name="Horacio E.C.A."/>
            <person name="Matos M."/>
            <person name="Flores O."/>
            <person name="Ruiz J.C."/>
            <person name="Rodrigues-Pousada C."/>
        </authorList>
    </citation>
    <scope>NUCLEOTIDE SEQUENCE [LARGE SCALE GENOMIC DNA]</scope>
    <source>
        <strain evidence="2">ATCC 19364 / DSM 1382 / NCIMB 9332 / VKM B-1759</strain>
    </source>
</reference>
<accession>T2GF58</accession>
<dbReference type="STRING" id="1121448.DGI_3038"/>
<dbReference type="PATRIC" id="fig|1121448.10.peg.2997"/>
<name>T2GF58_MEGG1</name>
<dbReference type="OrthoDB" id="5431571at2"/>
<organism evidence="1 2">
    <name type="scientific">Megalodesulfovibrio gigas (strain ATCC 19364 / DSM 1382 / NCIMB 9332 / VKM B-1759)</name>
    <name type="common">Desulfovibrio gigas</name>
    <dbReference type="NCBI Taxonomy" id="1121448"/>
    <lineage>
        <taxon>Bacteria</taxon>
        <taxon>Pseudomonadati</taxon>
        <taxon>Thermodesulfobacteriota</taxon>
        <taxon>Desulfovibrionia</taxon>
        <taxon>Desulfovibrionales</taxon>
        <taxon>Desulfovibrionaceae</taxon>
        <taxon>Megalodesulfovibrio</taxon>
    </lineage>
</organism>
<proteinExistence type="predicted"/>
<dbReference type="Pfam" id="PF16222">
    <property type="entry name" value="DUF4881"/>
    <property type="match status" value="1"/>
</dbReference>
<dbReference type="eggNOG" id="ENOG5030PHK">
    <property type="taxonomic scope" value="Bacteria"/>
</dbReference>
<reference evidence="1 2" key="1">
    <citation type="journal article" date="2013" name="J. Bacteriol.">
        <title>Roles of HynAB and Ech, the only two hydrogenases found in the model sulfate reducer Desulfovibrio gigas.</title>
        <authorList>
            <person name="Morais-Silva F.O."/>
            <person name="Santos C.I."/>
            <person name="Rodrigues R."/>
            <person name="Pereira I.A."/>
            <person name="Rodrigues-Pousada C."/>
        </authorList>
    </citation>
    <scope>NUCLEOTIDE SEQUENCE [LARGE SCALE GENOMIC DNA]</scope>
    <source>
        <strain evidence="2">ATCC 19364 / DSM 1382 / NCIMB 9332 / VKM B-1759</strain>
    </source>
</reference>
<dbReference type="KEGG" id="dgg:DGI_3038"/>
<dbReference type="EMBL" id="CP006585">
    <property type="protein sequence ID" value="AGW14756.1"/>
    <property type="molecule type" value="Genomic_DNA"/>
</dbReference>
<dbReference type="AlphaFoldDB" id="T2GF58"/>
<keyword evidence="1" id="KW-0449">Lipoprotein</keyword>
<evidence type="ECO:0000313" key="1">
    <source>
        <dbReference type="EMBL" id="AGW14756.1"/>
    </source>
</evidence>